<dbReference type="Gene3D" id="3.40.1000.50">
    <property type="entry name" value="Repressor of RNA polymerase III transcription Maf1"/>
    <property type="match status" value="1"/>
</dbReference>
<dbReference type="Pfam" id="PF09174">
    <property type="entry name" value="Maf1"/>
    <property type="match status" value="1"/>
</dbReference>
<keyword evidence="2" id="KW-1185">Reference proteome</keyword>
<reference evidence="1" key="1">
    <citation type="submission" date="2022-03" db="EMBL/GenBank/DDBJ databases">
        <title>Draft genome sequence of Aduncisulcus paluster, a free-living microaerophilic Fornicata.</title>
        <authorList>
            <person name="Yuyama I."/>
            <person name="Kume K."/>
            <person name="Tamura T."/>
            <person name="Inagaki Y."/>
            <person name="Hashimoto T."/>
        </authorList>
    </citation>
    <scope>NUCLEOTIDE SEQUENCE</scope>
    <source>
        <strain evidence="1">NY0171</strain>
    </source>
</reference>
<dbReference type="InterPro" id="IPR015257">
    <property type="entry name" value="Maf1"/>
</dbReference>
<accession>A0ABQ5KJL7</accession>
<evidence type="ECO:0000313" key="1">
    <source>
        <dbReference type="EMBL" id="GKT31648.1"/>
    </source>
</evidence>
<dbReference type="EMBL" id="BQXS01009711">
    <property type="protein sequence ID" value="GKT31648.1"/>
    <property type="molecule type" value="Genomic_DNA"/>
</dbReference>
<evidence type="ECO:0000313" key="2">
    <source>
        <dbReference type="Proteomes" id="UP001057375"/>
    </source>
</evidence>
<dbReference type="PANTHER" id="PTHR22504">
    <property type="entry name" value="REPRESSOR OF RNA POLYMERASE III TRANSCRIPTION MAF1"/>
    <property type="match status" value="1"/>
</dbReference>
<protein>
    <submittedName>
        <fullName evidence="1">Repressor of RNA polymerase III transcription Maf1 like protein</fullName>
    </submittedName>
</protein>
<dbReference type="PANTHER" id="PTHR22504:SF0">
    <property type="entry name" value="REPRESSOR OF RNA POLYMERASE III TRANSCRIPTION MAF1 HOMOLOG"/>
    <property type="match status" value="1"/>
</dbReference>
<sequence length="161" mass="17825">MTPSPITPFGDISNENSKKSFINIIHLLSAAFPAHDCSLLTPANFKLMESTYRVRMDIDSSLAASIGCAYHSVISPKLWEALDEDIILSECNVYSLHVPADLNPLSTGSELWSWLYIFENRRRKRVILFTCSAVPISFSQSTSAIGGFDPSLFIGSEDLAY</sequence>
<proteinExistence type="predicted"/>
<dbReference type="Proteomes" id="UP001057375">
    <property type="component" value="Unassembled WGS sequence"/>
</dbReference>
<comment type="caution">
    <text evidence="1">The sequence shown here is derived from an EMBL/GenBank/DDBJ whole genome shotgun (WGS) entry which is preliminary data.</text>
</comment>
<gene>
    <name evidence="1" type="ORF">ADUPG1_006033</name>
</gene>
<organism evidence="1 2">
    <name type="scientific">Aduncisulcus paluster</name>
    <dbReference type="NCBI Taxonomy" id="2918883"/>
    <lineage>
        <taxon>Eukaryota</taxon>
        <taxon>Metamonada</taxon>
        <taxon>Carpediemonas-like organisms</taxon>
        <taxon>Aduncisulcus</taxon>
    </lineage>
</organism>
<name>A0ABQ5KJL7_9EUKA</name>
<dbReference type="InterPro" id="IPR038564">
    <property type="entry name" value="Maf1_sf"/>
</dbReference>